<feature type="binding site" evidence="10">
    <location>
        <position position="108"/>
    </location>
    <ligand>
        <name>Mn(2+)</name>
        <dbReference type="ChEBI" id="CHEBI:29035"/>
        <label>1</label>
    </ligand>
</feature>
<dbReference type="GO" id="GO:0046872">
    <property type="term" value="F:metal ion binding"/>
    <property type="evidence" value="ECO:0007669"/>
    <property type="project" value="UniProtKB-UniRule"/>
</dbReference>
<dbReference type="GO" id="GO:0006396">
    <property type="term" value="P:RNA processing"/>
    <property type="evidence" value="ECO:0007669"/>
    <property type="project" value="InterPro"/>
</dbReference>
<feature type="binding site" evidence="9">
    <location>
        <position position="476"/>
    </location>
    <ligand>
        <name>GMP</name>
        <dbReference type="ChEBI" id="CHEBI:58115"/>
    </ligand>
</feature>
<evidence type="ECO:0000256" key="2">
    <source>
        <dbReference type="ARBA" id="ARBA00022723"/>
    </source>
</evidence>
<feature type="binding site" evidence="10">
    <location>
        <position position="262"/>
    </location>
    <ligand>
        <name>Mn(2+)</name>
        <dbReference type="ChEBI" id="CHEBI:29035"/>
        <label>2</label>
    </ligand>
</feature>
<evidence type="ECO:0000256" key="11">
    <source>
        <dbReference type="RuleBase" id="RU371113"/>
    </source>
</evidence>
<feature type="binding site" evidence="9">
    <location>
        <begin position="402"/>
        <end position="405"/>
    </location>
    <ligand>
        <name>GMP</name>
        <dbReference type="ChEBI" id="CHEBI:58115"/>
    </ligand>
</feature>
<dbReference type="GO" id="GO:0003972">
    <property type="term" value="F:RNA ligase (ATP) activity"/>
    <property type="evidence" value="ECO:0007669"/>
    <property type="project" value="TreeGrafter"/>
</dbReference>
<dbReference type="EC" id="6.5.1.-" evidence="11"/>
<dbReference type="InterPro" id="IPR036025">
    <property type="entry name" value="RtcB-like_sf"/>
</dbReference>
<dbReference type="Gene3D" id="3.90.1860.10">
    <property type="entry name" value="tRNA-splicing ligase RtcB"/>
    <property type="match status" value="1"/>
</dbReference>
<keyword evidence="1 11" id="KW-0436">Ligase</keyword>
<keyword evidence="2 10" id="KW-0479">Metal-binding</keyword>
<evidence type="ECO:0000256" key="6">
    <source>
        <dbReference type="ARBA" id="ARBA00023211"/>
    </source>
</evidence>
<accession>A0A1H4MNM5</accession>
<comment type="subunit">
    <text evidence="11">Monomer.</text>
</comment>
<evidence type="ECO:0000256" key="8">
    <source>
        <dbReference type="PIRSR" id="PIRSR601233-1"/>
    </source>
</evidence>
<dbReference type="GO" id="GO:0042245">
    <property type="term" value="P:RNA repair"/>
    <property type="evidence" value="ECO:0007669"/>
    <property type="project" value="UniProtKB-KW"/>
</dbReference>
<evidence type="ECO:0000256" key="1">
    <source>
        <dbReference type="ARBA" id="ARBA00022598"/>
    </source>
</evidence>
<keyword evidence="13" id="KW-1185">Reference proteome</keyword>
<comment type="catalytic activity">
    <reaction evidence="7">
        <text>a 3'-end 3'-phospho-ribonucleotide-RNA + a 5'-end dephospho-ribonucleoside-RNA + GTP = a ribonucleotidyl-ribonucleotide-RNA + GMP + diphosphate</text>
        <dbReference type="Rhea" id="RHEA:68076"/>
        <dbReference type="Rhea" id="RHEA-COMP:10463"/>
        <dbReference type="Rhea" id="RHEA-COMP:13936"/>
        <dbReference type="Rhea" id="RHEA-COMP:17355"/>
        <dbReference type="ChEBI" id="CHEBI:33019"/>
        <dbReference type="ChEBI" id="CHEBI:37565"/>
        <dbReference type="ChEBI" id="CHEBI:58115"/>
        <dbReference type="ChEBI" id="CHEBI:83062"/>
        <dbReference type="ChEBI" id="CHEBI:138284"/>
        <dbReference type="ChEBI" id="CHEBI:173118"/>
        <dbReference type="EC" id="6.5.1.8"/>
    </reaction>
</comment>
<organism evidence="12 13">
    <name type="scientific">Pseudomonas saponiphila</name>
    <dbReference type="NCBI Taxonomy" id="556534"/>
    <lineage>
        <taxon>Bacteria</taxon>
        <taxon>Pseudomonadati</taxon>
        <taxon>Pseudomonadota</taxon>
        <taxon>Gammaproteobacteria</taxon>
        <taxon>Pseudomonadales</taxon>
        <taxon>Pseudomonadaceae</taxon>
        <taxon>Pseudomonas</taxon>
    </lineage>
</organism>
<dbReference type="SUPFAM" id="SSF103365">
    <property type="entry name" value="Hypothetical protein PH1602"/>
    <property type="match status" value="1"/>
</dbReference>
<keyword evidence="4" id="KW-0692">RNA repair</keyword>
<dbReference type="PANTHER" id="PTHR11118:SF1">
    <property type="entry name" value="RNA-SPLICING LIGASE RTCB HOMOLOG"/>
    <property type="match status" value="1"/>
</dbReference>
<evidence type="ECO:0000256" key="7">
    <source>
        <dbReference type="ARBA" id="ARBA00047746"/>
    </source>
</evidence>
<sequence length="477" mass="51811">MTKTPLKRIQHKLARSGVAIERLNSNSLSISSINDAGLKVDLLLPESFAIEEKAVLQLMDFAKVAHPHGGEVKCACATPDFHTGSPIPVGSVIVTSHDLVVPQAIGTDINCGMRLHKLGLNYEQFMAQKAKWTALVRGDLLEGTRNIPTSPMAMTALFQAGLGDFWAQVQQQDPIGLFAGADFAQLQRELSGLHESSFARGSADYAPEALQDLSRKILRDPGLGSLGGGNHFVEIQVVTELVDRQACFAQGLSVGQVVMMIHTGSRDVGFYVGRRWMDKAKALWPAGIKHPDSKIFALIGEMADEYLLAMHSAAHYADANRALIAEMVRQRTRQVFGAGIEAPLIVDVPHNIVLREEDGNVHRKGATPAYAGQPLLIPGSMGHDSYLLTGLGNERWLRSASHGAGRSMSRSEIVFKAKQDKAFLGLQGVECITTKEERMIEEAPGAYKEIGQVIQSQVEEGTVSVMARFSPILTFKA</sequence>
<feature type="binding site" evidence="10">
    <location>
        <position position="231"/>
    </location>
    <ligand>
        <name>Mn(2+)</name>
        <dbReference type="ChEBI" id="CHEBI:29035"/>
        <label>1</label>
    </ligand>
</feature>
<evidence type="ECO:0000313" key="13">
    <source>
        <dbReference type="Proteomes" id="UP000198982"/>
    </source>
</evidence>
<feature type="binding site" evidence="9">
    <location>
        <begin position="230"/>
        <end position="234"/>
    </location>
    <ligand>
        <name>GMP</name>
        <dbReference type="ChEBI" id="CHEBI:58115"/>
    </ligand>
</feature>
<evidence type="ECO:0000256" key="4">
    <source>
        <dbReference type="ARBA" id="ARBA00022800"/>
    </source>
</evidence>
<feature type="binding site" evidence="9">
    <location>
        <begin position="378"/>
        <end position="381"/>
    </location>
    <ligand>
        <name>GMP</name>
        <dbReference type="ChEBI" id="CHEBI:58115"/>
    </ligand>
</feature>
<dbReference type="EMBL" id="FNTJ01000001">
    <property type="protein sequence ID" value="SEB84374.1"/>
    <property type="molecule type" value="Genomic_DNA"/>
</dbReference>
<keyword evidence="6 10" id="KW-0464">Manganese</keyword>
<evidence type="ECO:0000256" key="9">
    <source>
        <dbReference type="PIRSR" id="PIRSR601233-2"/>
    </source>
</evidence>
<evidence type="ECO:0000313" key="12">
    <source>
        <dbReference type="EMBL" id="SEB84374.1"/>
    </source>
</evidence>
<dbReference type="GO" id="GO:0005525">
    <property type="term" value="F:GTP binding"/>
    <property type="evidence" value="ECO:0007669"/>
    <property type="project" value="UniProtKB-KW"/>
</dbReference>
<evidence type="ECO:0000256" key="10">
    <source>
        <dbReference type="PIRSR" id="PIRSR601233-3"/>
    </source>
</evidence>
<name>A0A1H4MNM5_9PSED</name>
<keyword evidence="3 9" id="KW-0547">Nucleotide-binding</keyword>
<evidence type="ECO:0000256" key="3">
    <source>
        <dbReference type="ARBA" id="ARBA00022741"/>
    </source>
</evidence>
<comment type="similarity">
    <text evidence="11">Belongs to the RtcB family.</text>
</comment>
<feature type="binding site" evidence="9">
    <location>
        <begin position="350"/>
        <end position="351"/>
    </location>
    <ligand>
        <name>GMP</name>
        <dbReference type="ChEBI" id="CHEBI:58115"/>
    </ligand>
</feature>
<proteinExistence type="inferred from homology"/>
<feature type="binding site" evidence="9">
    <location>
        <position position="385"/>
    </location>
    <ligand>
        <name>GMP</name>
        <dbReference type="ChEBI" id="CHEBI:58115"/>
    </ligand>
</feature>
<dbReference type="Proteomes" id="UP000198982">
    <property type="component" value="Unassembled WGS sequence"/>
</dbReference>
<keyword evidence="5 9" id="KW-0342">GTP-binding</keyword>
<gene>
    <name evidence="11" type="primary">rtcB</name>
    <name evidence="12" type="ORF">SAMN05216178_2469</name>
</gene>
<feature type="binding site" evidence="10">
    <location>
        <position position="350"/>
    </location>
    <ligand>
        <name>Mn(2+)</name>
        <dbReference type="ChEBI" id="CHEBI:29035"/>
        <label>2</label>
    </ligand>
</feature>
<dbReference type="InterPro" id="IPR001233">
    <property type="entry name" value="RtcB"/>
</dbReference>
<dbReference type="RefSeq" id="WP_092313832.1">
    <property type="nucleotide sequence ID" value="NZ_FNTJ01000001.1"/>
</dbReference>
<dbReference type="Pfam" id="PF01139">
    <property type="entry name" value="RtcB"/>
    <property type="match status" value="1"/>
</dbReference>
<reference evidence="13" key="1">
    <citation type="submission" date="2016-10" db="EMBL/GenBank/DDBJ databases">
        <authorList>
            <person name="Varghese N."/>
            <person name="Submissions S."/>
        </authorList>
    </citation>
    <scope>NUCLEOTIDE SEQUENCE [LARGE SCALE GENOMIC DNA]</scope>
    <source>
        <strain evidence="13">DSM 9751</strain>
    </source>
</reference>
<dbReference type="PANTHER" id="PTHR11118">
    <property type="entry name" value="RNA-SPLICING LIGASE RTCB HOMOLOG"/>
    <property type="match status" value="1"/>
</dbReference>
<evidence type="ECO:0000256" key="5">
    <source>
        <dbReference type="ARBA" id="ARBA00023134"/>
    </source>
</evidence>
<dbReference type="AlphaFoldDB" id="A0A1H4MNM5"/>
<feature type="active site" description="GMP-histidine intermediate" evidence="8">
    <location>
        <position position="402"/>
    </location>
</feature>
<dbReference type="GO" id="GO:0170057">
    <property type="term" value="F:RNA ligase (GTP) activity"/>
    <property type="evidence" value="ECO:0007669"/>
    <property type="project" value="UniProtKB-EC"/>
</dbReference>
<comment type="cofactor">
    <cofactor evidence="10 11">
        <name>Mn(2+)</name>
        <dbReference type="ChEBI" id="CHEBI:29035"/>
    </cofactor>
    <text evidence="10 11">Binds 2 manganese ions per subunit.</text>
</comment>
<protein>
    <recommendedName>
        <fullName evidence="11">tRNA-splicing ligase RtcB</fullName>
        <ecNumber evidence="11">6.5.1.-</ecNumber>
    </recommendedName>
</protein>